<comment type="caution">
    <text evidence="1">The sequence shown here is derived from an EMBL/GenBank/DDBJ whole genome shotgun (WGS) entry which is preliminary data.</text>
</comment>
<name>A0A8J3Q7L0_9ACTN</name>
<evidence type="ECO:0000313" key="2">
    <source>
        <dbReference type="Proteomes" id="UP000612899"/>
    </source>
</evidence>
<keyword evidence="2" id="KW-1185">Reference proteome</keyword>
<accession>A0A8J3Q7L0</accession>
<proteinExistence type="predicted"/>
<sequence>MRVAGDAGGDEIGGARVLESLLEALGRWPDVGSQARVSIERWSSLTAGEVKAYQDKGISAVRGAAGWQSVADQVRELGQLRYEPAVPTLIGLWEECPVNPVAVAAAHALFGIGTAEARDALRHGIHDHDHLARFMALKVMFTDDGTAWDNVAHLFSDECLATTAGLTAAAEALGLLSPWSFTRSGPEWHSEQLRDLVSQDHRWLDLCVGLRDHEVLGHQARQVLRYADPAVTGPALDAARAVRAAQTRTPAGRHLRRGDLVARYLDGDHRGVWRDLGAIAHLDDLWRAEAEQVAVLTMDRVRRNASSLTAALIACGWPVSNEQALPGPAADVEDRLRQLEQITGSAVPPALAAYWRIVGTIDLVPRGTWDAPFPPGVPEQLTVADPLEIIDLSTAWFSVEEWQEESAELHPEIAGPLEITIAADYLHKANISGGAPYSVWLPHAGADPLVRDEEHCLTFTDYLRRAFAGKGFLRLDQQDEWVAHGVTRDQLAELTGWLANVEYEHLDF</sequence>
<reference evidence="1" key="1">
    <citation type="submission" date="2021-01" db="EMBL/GenBank/DDBJ databases">
        <title>Whole genome shotgun sequence of Rhizocola hellebori NBRC 109834.</title>
        <authorList>
            <person name="Komaki H."/>
            <person name="Tamura T."/>
        </authorList>
    </citation>
    <scope>NUCLEOTIDE SEQUENCE</scope>
    <source>
        <strain evidence="1">NBRC 109834</strain>
    </source>
</reference>
<dbReference type="InterPro" id="IPR011989">
    <property type="entry name" value="ARM-like"/>
</dbReference>
<dbReference type="Proteomes" id="UP000612899">
    <property type="component" value="Unassembled WGS sequence"/>
</dbReference>
<evidence type="ECO:0008006" key="3">
    <source>
        <dbReference type="Google" id="ProtNLM"/>
    </source>
</evidence>
<dbReference type="Gene3D" id="1.25.10.10">
    <property type="entry name" value="Leucine-rich Repeat Variant"/>
    <property type="match status" value="1"/>
</dbReference>
<organism evidence="1 2">
    <name type="scientific">Rhizocola hellebori</name>
    <dbReference type="NCBI Taxonomy" id="1392758"/>
    <lineage>
        <taxon>Bacteria</taxon>
        <taxon>Bacillati</taxon>
        <taxon>Actinomycetota</taxon>
        <taxon>Actinomycetes</taxon>
        <taxon>Micromonosporales</taxon>
        <taxon>Micromonosporaceae</taxon>
        <taxon>Rhizocola</taxon>
    </lineage>
</organism>
<protein>
    <recommendedName>
        <fullName evidence="3">SMI1/KNR4 family protein</fullName>
    </recommendedName>
</protein>
<evidence type="ECO:0000313" key="1">
    <source>
        <dbReference type="EMBL" id="GIH05295.1"/>
    </source>
</evidence>
<dbReference type="AlphaFoldDB" id="A0A8J3Q7L0"/>
<gene>
    <name evidence="1" type="ORF">Rhe02_33620</name>
</gene>
<dbReference type="EMBL" id="BONY01000018">
    <property type="protein sequence ID" value="GIH05295.1"/>
    <property type="molecule type" value="Genomic_DNA"/>
</dbReference>